<evidence type="ECO:0000256" key="1">
    <source>
        <dbReference type="SAM" id="MobiDB-lite"/>
    </source>
</evidence>
<protein>
    <submittedName>
        <fullName evidence="2">Uncharacterized protein</fullName>
    </submittedName>
</protein>
<dbReference type="AlphaFoldDB" id="A0A9J6DXV8"/>
<gene>
    <name evidence="2" type="ORF">HPB51_001312</name>
</gene>
<proteinExistence type="predicted"/>
<evidence type="ECO:0000313" key="2">
    <source>
        <dbReference type="EMBL" id="KAH8026997.1"/>
    </source>
</evidence>
<evidence type="ECO:0000313" key="3">
    <source>
        <dbReference type="Proteomes" id="UP000821866"/>
    </source>
</evidence>
<sequence>MVGRSRRGPAAGDIAVPGRGHWAGGVAGELQRDVTDSEGTPNQGPQKRQKVGGGNQAWPNERASAIVQVASTPRRVARWSSNGGVLRRKFRLWQQRFSGEEATLKRCSARSLCNPCRLKKEAMICSNADQATAAVSAVKNDTDDHQDFSRCHCAFSCHVREAKAHWWRVLWRARAARELITGRRQRAYSRRQLLLLRVRGTTCCRGRLRGLDRRHSTSARLVAPVSSFL</sequence>
<dbReference type="EMBL" id="JABSTU010000006">
    <property type="protein sequence ID" value="KAH8026997.1"/>
    <property type="molecule type" value="Genomic_DNA"/>
</dbReference>
<comment type="caution">
    <text evidence="2">The sequence shown here is derived from an EMBL/GenBank/DDBJ whole genome shotgun (WGS) entry which is preliminary data.</text>
</comment>
<dbReference type="Proteomes" id="UP000821866">
    <property type="component" value="Chromosome 4"/>
</dbReference>
<organism evidence="2 3">
    <name type="scientific">Rhipicephalus microplus</name>
    <name type="common">Cattle tick</name>
    <name type="synonym">Boophilus microplus</name>
    <dbReference type="NCBI Taxonomy" id="6941"/>
    <lineage>
        <taxon>Eukaryota</taxon>
        <taxon>Metazoa</taxon>
        <taxon>Ecdysozoa</taxon>
        <taxon>Arthropoda</taxon>
        <taxon>Chelicerata</taxon>
        <taxon>Arachnida</taxon>
        <taxon>Acari</taxon>
        <taxon>Parasitiformes</taxon>
        <taxon>Ixodida</taxon>
        <taxon>Ixodoidea</taxon>
        <taxon>Ixodidae</taxon>
        <taxon>Rhipicephalinae</taxon>
        <taxon>Rhipicephalus</taxon>
        <taxon>Boophilus</taxon>
    </lineage>
</organism>
<feature type="compositionally biased region" description="Polar residues" evidence="1">
    <location>
        <begin position="37"/>
        <end position="46"/>
    </location>
</feature>
<reference evidence="2" key="2">
    <citation type="submission" date="2021-09" db="EMBL/GenBank/DDBJ databases">
        <authorList>
            <person name="Jia N."/>
            <person name="Wang J."/>
            <person name="Shi W."/>
            <person name="Du L."/>
            <person name="Sun Y."/>
            <person name="Zhan W."/>
            <person name="Jiang J."/>
            <person name="Wang Q."/>
            <person name="Zhang B."/>
            <person name="Ji P."/>
            <person name="Sakyi L.B."/>
            <person name="Cui X."/>
            <person name="Yuan T."/>
            <person name="Jiang B."/>
            <person name="Yang W."/>
            <person name="Lam T.T.-Y."/>
            <person name="Chang Q."/>
            <person name="Ding S."/>
            <person name="Wang X."/>
            <person name="Zhu J."/>
            <person name="Ruan X."/>
            <person name="Zhao L."/>
            <person name="Wei J."/>
            <person name="Que T."/>
            <person name="Du C."/>
            <person name="Cheng J."/>
            <person name="Dai P."/>
            <person name="Han X."/>
            <person name="Huang E."/>
            <person name="Gao Y."/>
            <person name="Liu J."/>
            <person name="Shao H."/>
            <person name="Ye R."/>
            <person name="Li L."/>
            <person name="Wei W."/>
            <person name="Wang X."/>
            <person name="Wang C."/>
            <person name="Huo Q."/>
            <person name="Li W."/>
            <person name="Guo W."/>
            <person name="Chen H."/>
            <person name="Chen S."/>
            <person name="Zhou L."/>
            <person name="Zhou L."/>
            <person name="Ni X."/>
            <person name="Tian J."/>
            <person name="Zhou Y."/>
            <person name="Sheng Y."/>
            <person name="Liu T."/>
            <person name="Pan Y."/>
            <person name="Xia L."/>
            <person name="Li J."/>
            <person name="Zhao F."/>
            <person name="Cao W."/>
        </authorList>
    </citation>
    <scope>NUCLEOTIDE SEQUENCE</scope>
    <source>
        <strain evidence="2">Rmic-2018</strain>
        <tissue evidence="2">Larvae</tissue>
    </source>
</reference>
<name>A0A9J6DXV8_RHIMP</name>
<accession>A0A9J6DXV8</accession>
<reference evidence="2" key="1">
    <citation type="journal article" date="2020" name="Cell">
        <title>Large-Scale Comparative Analyses of Tick Genomes Elucidate Their Genetic Diversity and Vector Capacities.</title>
        <authorList>
            <consortium name="Tick Genome and Microbiome Consortium (TIGMIC)"/>
            <person name="Jia N."/>
            <person name="Wang J."/>
            <person name="Shi W."/>
            <person name="Du L."/>
            <person name="Sun Y."/>
            <person name="Zhan W."/>
            <person name="Jiang J.F."/>
            <person name="Wang Q."/>
            <person name="Zhang B."/>
            <person name="Ji P."/>
            <person name="Bell-Sakyi L."/>
            <person name="Cui X.M."/>
            <person name="Yuan T.T."/>
            <person name="Jiang B.G."/>
            <person name="Yang W.F."/>
            <person name="Lam T.T."/>
            <person name="Chang Q.C."/>
            <person name="Ding S.J."/>
            <person name="Wang X.J."/>
            <person name="Zhu J.G."/>
            <person name="Ruan X.D."/>
            <person name="Zhao L."/>
            <person name="Wei J.T."/>
            <person name="Ye R.Z."/>
            <person name="Que T.C."/>
            <person name="Du C.H."/>
            <person name="Zhou Y.H."/>
            <person name="Cheng J.X."/>
            <person name="Dai P.F."/>
            <person name="Guo W.B."/>
            <person name="Han X.H."/>
            <person name="Huang E.J."/>
            <person name="Li L.F."/>
            <person name="Wei W."/>
            <person name="Gao Y.C."/>
            <person name="Liu J.Z."/>
            <person name="Shao H.Z."/>
            <person name="Wang X."/>
            <person name="Wang C.C."/>
            <person name="Yang T.C."/>
            <person name="Huo Q.B."/>
            <person name="Li W."/>
            <person name="Chen H.Y."/>
            <person name="Chen S.E."/>
            <person name="Zhou L.G."/>
            <person name="Ni X.B."/>
            <person name="Tian J.H."/>
            <person name="Sheng Y."/>
            <person name="Liu T."/>
            <person name="Pan Y.S."/>
            <person name="Xia L.Y."/>
            <person name="Li J."/>
            <person name="Zhao F."/>
            <person name="Cao W.C."/>
        </authorList>
    </citation>
    <scope>NUCLEOTIDE SEQUENCE</scope>
    <source>
        <strain evidence="2">Rmic-2018</strain>
    </source>
</reference>
<keyword evidence="3" id="KW-1185">Reference proteome</keyword>
<feature type="region of interest" description="Disordered" evidence="1">
    <location>
        <begin position="1"/>
        <end position="60"/>
    </location>
</feature>